<evidence type="ECO:0000256" key="1">
    <source>
        <dbReference type="SAM" id="MobiDB-lite"/>
    </source>
</evidence>
<feature type="region of interest" description="Disordered" evidence="1">
    <location>
        <begin position="67"/>
        <end position="103"/>
    </location>
</feature>
<proteinExistence type="predicted"/>
<dbReference type="Proteomes" id="UP000515158">
    <property type="component" value="Unplaced"/>
</dbReference>
<accession>A0A6P8ZV62</accession>
<organism evidence="3">
    <name type="scientific">Thrips palmi</name>
    <name type="common">Melon thrips</name>
    <dbReference type="NCBI Taxonomy" id="161013"/>
    <lineage>
        <taxon>Eukaryota</taxon>
        <taxon>Metazoa</taxon>
        <taxon>Ecdysozoa</taxon>
        <taxon>Arthropoda</taxon>
        <taxon>Hexapoda</taxon>
        <taxon>Insecta</taxon>
        <taxon>Pterygota</taxon>
        <taxon>Neoptera</taxon>
        <taxon>Paraneoptera</taxon>
        <taxon>Thysanoptera</taxon>
        <taxon>Terebrantia</taxon>
        <taxon>Thripoidea</taxon>
        <taxon>Thripidae</taxon>
        <taxon>Thrips</taxon>
    </lineage>
</organism>
<dbReference type="RefSeq" id="XP_034249207.1">
    <property type="nucleotide sequence ID" value="XM_034393316.1"/>
</dbReference>
<dbReference type="KEGG" id="tpal:117650049"/>
<protein>
    <submittedName>
        <fullName evidence="3">Uncharacterized protein LOC117650049</fullName>
    </submittedName>
</protein>
<reference evidence="3" key="1">
    <citation type="submission" date="2025-08" db="UniProtKB">
        <authorList>
            <consortium name="RefSeq"/>
        </authorList>
    </citation>
    <scope>IDENTIFICATION</scope>
    <source>
        <tissue evidence="3">Total insect</tissue>
    </source>
</reference>
<sequence length="136" mass="14771">MPGRTPDIIVLPSGECGPRGGAPQDGRRQEAIQPSIQPAQEAVREAQRPRKSPPVLMATIPTATIPRDTATAKRLPDAPQRRLQTPRRTGGRPPCSCTRTSRRSVPGWHMEFKLIVTLPLESVGSALSRPRGGAWI</sequence>
<evidence type="ECO:0000313" key="2">
    <source>
        <dbReference type="Proteomes" id="UP000515158"/>
    </source>
</evidence>
<name>A0A6P8ZV62_THRPL</name>
<feature type="region of interest" description="Disordered" evidence="1">
    <location>
        <begin position="1"/>
        <end position="54"/>
    </location>
</feature>
<keyword evidence="2" id="KW-1185">Reference proteome</keyword>
<dbReference type="InParanoid" id="A0A6P8ZV62"/>
<gene>
    <name evidence="3" type="primary">LOC117650049</name>
</gene>
<dbReference type="GeneID" id="117650049"/>
<evidence type="ECO:0000313" key="3">
    <source>
        <dbReference type="RefSeq" id="XP_034249207.1"/>
    </source>
</evidence>
<feature type="compositionally biased region" description="Basic and acidic residues" evidence="1">
    <location>
        <begin position="70"/>
        <end position="80"/>
    </location>
</feature>
<dbReference type="AlphaFoldDB" id="A0A6P8ZV62"/>